<evidence type="ECO:0000313" key="2">
    <source>
        <dbReference type="EMBL" id="KAG6951655.1"/>
    </source>
</evidence>
<organism evidence="2 3">
    <name type="scientific">Phytophthora cactorum</name>
    <dbReference type="NCBI Taxonomy" id="29920"/>
    <lineage>
        <taxon>Eukaryota</taxon>
        <taxon>Sar</taxon>
        <taxon>Stramenopiles</taxon>
        <taxon>Oomycota</taxon>
        <taxon>Peronosporomycetes</taxon>
        <taxon>Peronosporales</taxon>
        <taxon>Peronosporaceae</taxon>
        <taxon>Phytophthora</taxon>
    </lineage>
</organism>
<dbReference type="Proteomes" id="UP000688947">
    <property type="component" value="Unassembled WGS sequence"/>
</dbReference>
<name>A0A8T1TYV3_9STRA</name>
<sequence>MLFRSMGRSEHVTAAADPASPSHSGRSDATAESATPLIPDDNDVLLPQHLNTEDVNVMKDSENADDYESIGSEADGSGSSDDDRIKRRQIGDEESSGVEMGGVSVMLRAEVAVHGSSPPALLAGDALSKGAVPAMDDGALGALVASEVD</sequence>
<evidence type="ECO:0000256" key="1">
    <source>
        <dbReference type="SAM" id="MobiDB-lite"/>
    </source>
</evidence>
<protein>
    <submittedName>
        <fullName evidence="2">Uncharacterized protein</fullName>
    </submittedName>
</protein>
<dbReference type="AlphaFoldDB" id="A0A8T1TYV3"/>
<dbReference type="VEuPathDB" id="FungiDB:PC110_g18114"/>
<dbReference type="EMBL" id="JAENGZ010000992">
    <property type="protein sequence ID" value="KAG6951655.1"/>
    <property type="molecule type" value="Genomic_DNA"/>
</dbReference>
<dbReference type="OrthoDB" id="10307776at2759"/>
<dbReference type="VEuPathDB" id="FungiDB:PC110_g18119"/>
<gene>
    <name evidence="2" type="ORF">JG687_00013484</name>
</gene>
<evidence type="ECO:0000313" key="3">
    <source>
        <dbReference type="Proteomes" id="UP000688947"/>
    </source>
</evidence>
<feature type="compositionally biased region" description="Basic and acidic residues" evidence="1">
    <location>
        <begin position="81"/>
        <end position="91"/>
    </location>
</feature>
<comment type="caution">
    <text evidence="2">The sequence shown here is derived from an EMBL/GenBank/DDBJ whole genome shotgun (WGS) entry which is preliminary data.</text>
</comment>
<feature type="region of interest" description="Disordered" evidence="1">
    <location>
        <begin position="1"/>
        <end position="101"/>
    </location>
</feature>
<accession>A0A8T1TYV3</accession>
<proteinExistence type="predicted"/>
<reference evidence="2" key="1">
    <citation type="submission" date="2021-01" db="EMBL/GenBank/DDBJ databases">
        <title>Phytophthora aleatoria, a newly-described species from Pinus radiata is distinct from Phytophthora cactorum isolates based on comparative genomics.</title>
        <authorList>
            <person name="Mcdougal R."/>
            <person name="Panda P."/>
            <person name="Williams N."/>
            <person name="Studholme D.J."/>
        </authorList>
    </citation>
    <scope>NUCLEOTIDE SEQUENCE</scope>
    <source>
        <strain evidence="2">NZFS 3830</strain>
    </source>
</reference>